<feature type="region of interest" description="Disordered" evidence="5">
    <location>
        <begin position="71"/>
        <end position="134"/>
    </location>
</feature>
<feature type="region of interest" description="Disordered" evidence="5">
    <location>
        <begin position="314"/>
        <end position="338"/>
    </location>
</feature>
<dbReference type="PROSITE" id="PS00518">
    <property type="entry name" value="ZF_RING_1"/>
    <property type="match status" value="1"/>
</dbReference>
<feature type="compositionally biased region" description="Polar residues" evidence="5">
    <location>
        <begin position="240"/>
        <end position="253"/>
    </location>
</feature>
<dbReference type="SUPFAM" id="SSF57850">
    <property type="entry name" value="RING/U-box"/>
    <property type="match status" value="1"/>
</dbReference>
<sequence length="1028" mass="112731">MDAFAVISYAIPAVVEAAPDNAILTNEEREGSVTITLYDNLARRVNRTITWGDSTRRCSISRRHGVWMSFSVPTSPAMPRSTKAQPVTPQRHSRQQPRSQSFYRSPLTPSTSPYTPLSLRSVNSTGSSTLTTPDNSAIGLKKRLAFTPDVIRNTSAAQDKSLADIAENWRSRANDNGIKVSFEDQDDSQYAADDFSGSDEAHIASDMSLSDVANDSSIICAEEALLAPPFLTKHRRLNSLPNTTRPRAQSQASLPPAHMHPLSPITSRTVNRAPHMSSPLQSRRTASMNYSMNLMSTPPPNRALARQLKLKGSLTDPAEPRRRQALGTVPTPSNNMGHRSASMSLAFDHDTSLDLFDIDENDFESEQDYQDPVNDNSFSRNLEALNSNAFGYPTFISRSQADHPQALSHATFADPFQPNGVPNGLLNGHVLNGIAESVEHHFHASRQQPPQNRYYEELHQPQHVFYAPVARLPPQYNQGMPHPYPSTAFVPIPRPTLPFQSPMPQHQLHERPSSSSNLQPYAPASIPEPPPTDCSVCLASLPPMLAILHPCRHPLCSGCLTNSLNIVGEKDMVCAVCKQGVDDFKLVMGASKGGKIDKSGALISPKGDSRGSQLSEKANQTADMAGQSFMEPFSSSSPRGFEHEHEAAIGDLENAFEFGCDLDLRASTPKLEQQSQESLSATYSHGKRGMRKGEDNAVLRIDNVPWDITPLQIIKWLQQPVERAHVLLDGKGKTLSHAYVEVRDSAIAGAILRGEALSSSSSGKKERGSVLGYGKRARGVTVTKSGQQELMGDLFPHWRGGFDGSRPSLAGLEGERIIGALECGLLTENEIAGLLHLIREPDSHFLKVPSLPFHSLISLLSKFPADVDSRVFWSSSVRDQLFETTCTAIPILLSRVERAQEATKTLSSAREEEYTMDLVIDLLHTCMDCKAFTIQQIQTLVELARSRNLPLPQSDVSHLSDTSDPSVSTGLLTPWSRDSPPVRIHERALNTSQGEKPHVENHLDALAKEFGVDAHVVQALAQRLAKLC</sequence>
<gene>
    <name evidence="7" type="ORF">M413DRAFT_13812</name>
</gene>
<reference evidence="8" key="2">
    <citation type="submission" date="2015-01" db="EMBL/GenBank/DDBJ databases">
        <title>Evolutionary Origins and Diversification of the Mycorrhizal Mutualists.</title>
        <authorList>
            <consortium name="DOE Joint Genome Institute"/>
            <consortium name="Mycorrhizal Genomics Consortium"/>
            <person name="Kohler A."/>
            <person name="Kuo A."/>
            <person name="Nagy L.G."/>
            <person name="Floudas D."/>
            <person name="Copeland A."/>
            <person name="Barry K.W."/>
            <person name="Cichocki N."/>
            <person name="Veneault-Fourrey C."/>
            <person name="LaButti K."/>
            <person name="Lindquist E.A."/>
            <person name="Lipzen A."/>
            <person name="Lundell T."/>
            <person name="Morin E."/>
            <person name="Murat C."/>
            <person name="Riley R."/>
            <person name="Ohm R."/>
            <person name="Sun H."/>
            <person name="Tunlid A."/>
            <person name="Henrissat B."/>
            <person name="Grigoriev I.V."/>
            <person name="Hibbett D.S."/>
            <person name="Martin F."/>
        </authorList>
    </citation>
    <scope>NUCLEOTIDE SEQUENCE [LARGE SCALE GENOMIC DNA]</scope>
    <source>
        <strain evidence="8">h7</strain>
    </source>
</reference>
<dbReference type="InterPro" id="IPR017907">
    <property type="entry name" value="Znf_RING_CS"/>
</dbReference>
<evidence type="ECO:0000256" key="5">
    <source>
        <dbReference type="SAM" id="MobiDB-lite"/>
    </source>
</evidence>
<feature type="region of interest" description="Disordered" evidence="5">
    <location>
        <begin position="669"/>
        <end position="690"/>
    </location>
</feature>
<feature type="region of interest" description="Disordered" evidence="5">
    <location>
        <begin position="499"/>
        <end position="525"/>
    </location>
</feature>
<dbReference type="GO" id="GO:0008270">
    <property type="term" value="F:zinc ion binding"/>
    <property type="evidence" value="ECO:0007669"/>
    <property type="project" value="UniProtKB-KW"/>
</dbReference>
<dbReference type="HOGENOM" id="CLU_010144_0_0_1"/>
<organism evidence="7 8">
    <name type="scientific">Hebeloma cylindrosporum</name>
    <dbReference type="NCBI Taxonomy" id="76867"/>
    <lineage>
        <taxon>Eukaryota</taxon>
        <taxon>Fungi</taxon>
        <taxon>Dikarya</taxon>
        <taxon>Basidiomycota</taxon>
        <taxon>Agaricomycotina</taxon>
        <taxon>Agaricomycetes</taxon>
        <taxon>Agaricomycetidae</taxon>
        <taxon>Agaricales</taxon>
        <taxon>Agaricineae</taxon>
        <taxon>Hymenogastraceae</taxon>
        <taxon>Hebeloma</taxon>
    </lineage>
</organism>
<dbReference type="AlphaFoldDB" id="A0A0C3BYY9"/>
<feature type="region of interest" description="Disordered" evidence="5">
    <location>
        <begin position="240"/>
        <end position="280"/>
    </location>
</feature>
<evidence type="ECO:0000256" key="1">
    <source>
        <dbReference type="ARBA" id="ARBA00022723"/>
    </source>
</evidence>
<evidence type="ECO:0000256" key="4">
    <source>
        <dbReference type="PROSITE-ProRule" id="PRU00175"/>
    </source>
</evidence>
<dbReference type="STRING" id="686832.A0A0C3BYY9"/>
<dbReference type="OrthoDB" id="336240at2759"/>
<keyword evidence="1" id="KW-0479">Metal-binding</keyword>
<protein>
    <recommendedName>
        <fullName evidence="6">RING-type domain-containing protein</fullName>
    </recommendedName>
</protein>
<feature type="region of interest" description="Disordered" evidence="5">
    <location>
        <begin position="954"/>
        <end position="979"/>
    </location>
</feature>
<accession>A0A0C3BYY9</accession>
<keyword evidence="8" id="KW-1185">Reference proteome</keyword>
<dbReference type="Proteomes" id="UP000053424">
    <property type="component" value="Unassembled WGS sequence"/>
</dbReference>
<feature type="compositionally biased region" description="Polar residues" evidence="5">
    <location>
        <begin position="122"/>
        <end position="134"/>
    </location>
</feature>
<keyword evidence="3" id="KW-0862">Zinc</keyword>
<feature type="domain" description="RING-type" evidence="6">
    <location>
        <begin position="534"/>
        <end position="578"/>
    </location>
</feature>
<dbReference type="PROSITE" id="PS50089">
    <property type="entry name" value="ZF_RING_2"/>
    <property type="match status" value="1"/>
</dbReference>
<evidence type="ECO:0000313" key="7">
    <source>
        <dbReference type="EMBL" id="KIM36646.1"/>
    </source>
</evidence>
<evidence type="ECO:0000313" key="8">
    <source>
        <dbReference type="Proteomes" id="UP000053424"/>
    </source>
</evidence>
<reference evidence="7 8" key="1">
    <citation type="submission" date="2014-04" db="EMBL/GenBank/DDBJ databases">
        <authorList>
            <consortium name="DOE Joint Genome Institute"/>
            <person name="Kuo A."/>
            <person name="Gay G."/>
            <person name="Dore J."/>
            <person name="Kohler A."/>
            <person name="Nagy L.G."/>
            <person name="Floudas D."/>
            <person name="Copeland A."/>
            <person name="Barry K.W."/>
            <person name="Cichocki N."/>
            <person name="Veneault-Fourrey C."/>
            <person name="LaButti K."/>
            <person name="Lindquist E.A."/>
            <person name="Lipzen A."/>
            <person name="Lundell T."/>
            <person name="Morin E."/>
            <person name="Murat C."/>
            <person name="Sun H."/>
            <person name="Tunlid A."/>
            <person name="Henrissat B."/>
            <person name="Grigoriev I.V."/>
            <person name="Hibbett D.S."/>
            <person name="Martin F."/>
            <person name="Nordberg H.P."/>
            <person name="Cantor M.N."/>
            <person name="Hua S.X."/>
        </authorList>
    </citation>
    <scope>NUCLEOTIDE SEQUENCE [LARGE SCALE GENOMIC DNA]</scope>
    <source>
        <strain evidence="8">h7</strain>
    </source>
</reference>
<evidence type="ECO:0000259" key="6">
    <source>
        <dbReference type="PROSITE" id="PS50089"/>
    </source>
</evidence>
<evidence type="ECO:0000256" key="2">
    <source>
        <dbReference type="ARBA" id="ARBA00022771"/>
    </source>
</evidence>
<dbReference type="SMART" id="SM00184">
    <property type="entry name" value="RING"/>
    <property type="match status" value="1"/>
</dbReference>
<feature type="compositionally biased region" description="Polar residues" evidence="5">
    <location>
        <begin position="954"/>
        <end position="971"/>
    </location>
</feature>
<proteinExistence type="predicted"/>
<feature type="compositionally biased region" description="Low complexity" evidence="5">
    <location>
        <begin position="96"/>
        <end position="121"/>
    </location>
</feature>
<feature type="compositionally biased region" description="Polar residues" evidence="5">
    <location>
        <begin position="670"/>
        <end position="683"/>
    </location>
</feature>
<keyword evidence="2 4" id="KW-0863">Zinc-finger</keyword>
<dbReference type="EMBL" id="KN831803">
    <property type="protein sequence ID" value="KIM36646.1"/>
    <property type="molecule type" value="Genomic_DNA"/>
</dbReference>
<name>A0A0C3BYY9_HEBCY</name>
<evidence type="ECO:0000256" key="3">
    <source>
        <dbReference type="ARBA" id="ARBA00022833"/>
    </source>
</evidence>
<dbReference type="InterPro" id="IPR001841">
    <property type="entry name" value="Znf_RING"/>
</dbReference>